<dbReference type="RefSeq" id="WP_290137761.1">
    <property type="nucleotide sequence ID" value="NZ_CP101620.1"/>
</dbReference>
<proteinExistence type="predicted"/>
<organism evidence="1 2">
    <name type="scientific">Allocoprobacillus halotolerans</name>
    <dbReference type="NCBI Taxonomy" id="2944914"/>
    <lineage>
        <taxon>Bacteria</taxon>
        <taxon>Bacillati</taxon>
        <taxon>Bacillota</taxon>
        <taxon>Erysipelotrichia</taxon>
        <taxon>Erysipelotrichales</taxon>
        <taxon>Erysipelotrichaceae</taxon>
        <taxon>Allocoprobacillus</taxon>
    </lineage>
</organism>
<reference evidence="1" key="1">
    <citation type="submission" date="2022-07" db="EMBL/GenBank/DDBJ databases">
        <title>Faecal culturing of patients with breast cancer.</title>
        <authorList>
            <person name="Teng N.M.Y."/>
            <person name="Kiu R."/>
            <person name="Evans R."/>
            <person name="Baker D.J."/>
            <person name="Zenner C."/>
            <person name="Robinson S.D."/>
            <person name="Hall L.J."/>
        </authorList>
    </citation>
    <scope>NUCLEOTIDE SEQUENCE</scope>
    <source>
        <strain evidence="1">LH1062</strain>
    </source>
</reference>
<evidence type="ECO:0000313" key="2">
    <source>
        <dbReference type="Proteomes" id="UP001060112"/>
    </source>
</evidence>
<evidence type="ECO:0008006" key="3">
    <source>
        <dbReference type="Google" id="ProtNLM"/>
    </source>
</evidence>
<keyword evidence="2" id="KW-1185">Reference proteome</keyword>
<dbReference type="EMBL" id="CP101620">
    <property type="protein sequence ID" value="UTY37836.1"/>
    <property type="molecule type" value="Genomic_DNA"/>
</dbReference>
<evidence type="ECO:0000313" key="1">
    <source>
        <dbReference type="EMBL" id="UTY37836.1"/>
    </source>
</evidence>
<gene>
    <name evidence="1" type="ORF">NMU03_08850</name>
</gene>
<sequence length="145" mass="17411">MKKRTLFILIFFITGMLVCMALETYHLMTHQGSLYRDHWHITLPEDLTSIYKTHSELGFQNDGVYYEVFDVKNPSLITKTFNLSHSGDDKFEQTFLDISYEFSIPSSYYPHFDQCTYQIFKSDYGYDEMYVIYDQKYLYILQNIF</sequence>
<accession>A0ABY5HXQ8</accession>
<dbReference type="Proteomes" id="UP001060112">
    <property type="component" value="Chromosome"/>
</dbReference>
<name>A0ABY5HXQ8_9FIRM</name>
<protein>
    <recommendedName>
        <fullName evidence="3">DUF4367 domain-containing protein</fullName>
    </recommendedName>
</protein>